<evidence type="ECO:0000256" key="2">
    <source>
        <dbReference type="ARBA" id="ARBA00022729"/>
    </source>
</evidence>
<accession>A0A7G6TUX6</accession>
<evidence type="ECO:0000256" key="5">
    <source>
        <dbReference type="ARBA" id="ARBA00038306"/>
    </source>
</evidence>
<evidence type="ECO:0000313" key="9">
    <source>
        <dbReference type="Proteomes" id="UP000515291"/>
    </source>
</evidence>
<keyword evidence="2 6" id="KW-0732">Signal</keyword>
<dbReference type="Gene3D" id="2.40.160.20">
    <property type="match status" value="1"/>
</dbReference>
<dbReference type="Pfam" id="PF13505">
    <property type="entry name" value="OMP_b-brl"/>
    <property type="match status" value="1"/>
</dbReference>
<comment type="subcellular location">
    <subcellularLocation>
        <location evidence="1">Cell outer membrane</location>
    </subcellularLocation>
</comment>
<keyword evidence="4" id="KW-0998">Cell outer membrane</keyword>
<sequence length="272" mass="28613">MSTSAKFVCVIGSVLLASTPALSADNLAQPHYKAASAPLPGWTGTYIGGTVGYRWAESASSISAIDTVFVPFFQSQGSMPRALDSRLNGAIGGIGFGYNWQFGQWVTGFEADFSYAKSASDAVFHAPQIGANPETITSHTTELNRFGTARARLGYLATPDTLLFATGGLAYGQAKVTTGIVAEPTQPCASNVLCSTGTASEMLVGWTIGGGLETKIASNWTAKIEYLHFNLGSIGNTATTLTSNTFWRGTKMIGVDPDITGNIVRIGVNYQL</sequence>
<dbReference type="RefSeq" id="WP_184515493.1">
    <property type="nucleotide sequence ID" value="NZ_CP050292.1"/>
</dbReference>
<evidence type="ECO:0000259" key="7">
    <source>
        <dbReference type="Pfam" id="PF13505"/>
    </source>
</evidence>
<proteinExistence type="inferred from homology"/>
<feature type="signal peptide" evidence="6">
    <location>
        <begin position="1"/>
        <end position="23"/>
    </location>
</feature>
<organism evidence="8 9">
    <name type="scientific">Tardiphaga robiniae</name>
    <dbReference type="NCBI Taxonomy" id="943830"/>
    <lineage>
        <taxon>Bacteria</taxon>
        <taxon>Pseudomonadati</taxon>
        <taxon>Pseudomonadota</taxon>
        <taxon>Alphaproteobacteria</taxon>
        <taxon>Hyphomicrobiales</taxon>
        <taxon>Nitrobacteraceae</taxon>
        <taxon>Tardiphaga</taxon>
    </lineage>
</organism>
<dbReference type="PANTHER" id="PTHR34001:SF3">
    <property type="entry name" value="BLL7405 PROTEIN"/>
    <property type="match status" value="1"/>
</dbReference>
<dbReference type="InterPro" id="IPR011250">
    <property type="entry name" value="OMP/PagP_B-barrel"/>
</dbReference>
<evidence type="ECO:0000256" key="4">
    <source>
        <dbReference type="ARBA" id="ARBA00023237"/>
    </source>
</evidence>
<reference evidence="9" key="1">
    <citation type="journal article" date="2020" name="Mol. Plant Microbe">
        <title>Rhizobial microsymbionts of the narrowly endemic Oxytropis species growing in Kamchatka are characterized by significant genetic diversity and possess a set of genes that are associated with T3SS and T6SS secretion systems and can affect the development of symbiosis.</title>
        <authorList>
            <person name="Safronova V."/>
            <person name="Guro P."/>
            <person name="Sazanova A."/>
            <person name="Kuznetsova I."/>
            <person name="Belimov A."/>
            <person name="Yakubov V."/>
            <person name="Chirak E."/>
            <person name="Afonin A."/>
            <person name="Gogolev Y."/>
            <person name="Andronov E."/>
            <person name="Tikhonovich I."/>
        </authorList>
    </citation>
    <scope>NUCLEOTIDE SEQUENCE [LARGE SCALE GENOMIC DNA]</scope>
    <source>
        <strain evidence="9">581</strain>
    </source>
</reference>
<keyword evidence="3" id="KW-0472">Membrane</keyword>
<dbReference type="KEGG" id="trb:HB776_04360"/>
<evidence type="ECO:0000313" key="8">
    <source>
        <dbReference type="EMBL" id="QND70558.1"/>
    </source>
</evidence>
<dbReference type="AlphaFoldDB" id="A0A7G6TUX6"/>
<gene>
    <name evidence="8" type="ORF">HB776_04360</name>
</gene>
<evidence type="ECO:0000256" key="1">
    <source>
        <dbReference type="ARBA" id="ARBA00004442"/>
    </source>
</evidence>
<dbReference type="PANTHER" id="PTHR34001">
    <property type="entry name" value="BLL7405 PROTEIN"/>
    <property type="match status" value="1"/>
</dbReference>
<comment type="similarity">
    <text evidence="5">Belongs to the Omp25/RopB family.</text>
</comment>
<dbReference type="SUPFAM" id="SSF56925">
    <property type="entry name" value="OMPA-like"/>
    <property type="match status" value="1"/>
</dbReference>
<name>A0A7G6TUX6_9BRAD</name>
<dbReference type="GO" id="GO:0009279">
    <property type="term" value="C:cell outer membrane"/>
    <property type="evidence" value="ECO:0007669"/>
    <property type="project" value="UniProtKB-SubCell"/>
</dbReference>
<evidence type="ECO:0000256" key="6">
    <source>
        <dbReference type="SAM" id="SignalP"/>
    </source>
</evidence>
<dbReference type="InterPro" id="IPR027385">
    <property type="entry name" value="Beta-barrel_OMP"/>
</dbReference>
<dbReference type="InterPro" id="IPR051692">
    <property type="entry name" value="OMP-like"/>
</dbReference>
<feature type="chain" id="PRO_5028890562" evidence="6">
    <location>
        <begin position="24"/>
        <end position="272"/>
    </location>
</feature>
<dbReference type="EMBL" id="CP050292">
    <property type="protein sequence ID" value="QND70558.1"/>
    <property type="molecule type" value="Genomic_DNA"/>
</dbReference>
<protein>
    <submittedName>
        <fullName evidence="8">Porin family protein</fullName>
    </submittedName>
</protein>
<dbReference type="Proteomes" id="UP000515291">
    <property type="component" value="Chromosome"/>
</dbReference>
<feature type="domain" description="Outer membrane protein beta-barrel" evidence="7">
    <location>
        <begin position="42"/>
        <end position="255"/>
    </location>
</feature>
<evidence type="ECO:0000256" key="3">
    <source>
        <dbReference type="ARBA" id="ARBA00023136"/>
    </source>
</evidence>